<reference evidence="2 3" key="1">
    <citation type="submission" date="2015-10" db="EMBL/GenBank/DDBJ databases">
        <title>Genome analyses suggest a sexual origin of heterokaryosis in a supposedly ancient asexual fungus.</title>
        <authorList>
            <person name="Ropars J."/>
            <person name="Sedzielewska K."/>
            <person name="Noel J."/>
            <person name="Charron P."/>
            <person name="Farinelli L."/>
            <person name="Marton T."/>
            <person name="Kruger M."/>
            <person name="Pelin A."/>
            <person name="Brachmann A."/>
            <person name="Corradi N."/>
        </authorList>
    </citation>
    <scope>NUCLEOTIDE SEQUENCE [LARGE SCALE GENOMIC DNA]</scope>
    <source>
        <strain evidence="2 3">A4</strain>
    </source>
</reference>
<dbReference type="EMBL" id="LLXI01004754">
    <property type="protein sequence ID" value="PKY60930.1"/>
    <property type="molecule type" value="Genomic_DNA"/>
</dbReference>
<comment type="caution">
    <text evidence="2">The sequence shown here is derived from an EMBL/GenBank/DDBJ whole genome shotgun (WGS) entry which is preliminary data.</text>
</comment>
<organism evidence="2 3">
    <name type="scientific">Rhizophagus irregularis</name>
    <dbReference type="NCBI Taxonomy" id="588596"/>
    <lineage>
        <taxon>Eukaryota</taxon>
        <taxon>Fungi</taxon>
        <taxon>Fungi incertae sedis</taxon>
        <taxon>Mucoromycota</taxon>
        <taxon>Glomeromycotina</taxon>
        <taxon>Glomeromycetes</taxon>
        <taxon>Glomerales</taxon>
        <taxon>Glomeraceae</taxon>
        <taxon>Rhizophagus</taxon>
    </lineage>
</organism>
<name>A0A2I1HPX5_9GLOM</name>
<feature type="compositionally biased region" description="Basic and acidic residues" evidence="1">
    <location>
        <begin position="43"/>
        <end position="90"/>
    </location>
</feature>
<dbReference type="AlphaFoldDB" id="A0A2I1HPX5"/>
<protein>
    <submittedName>
        <fullName evidence="2">Uncharacterized protein</fullName>
    </submittedName>
</protein>
<evidence type="ECO:0000313" key="3">
    <source>
        <dbReference type="Proteomes" id="UP000234323"/>
    </source>
</evidence>
<dbReference type="VEuPathDB" id="FungiDB:RhiirA1_480531"/>
<keyword evidence="3" id="KW-1185">Reference proteome</keyword>
<gene>
    <name evidence="2" type="ORF">RhiirA4_485247</name>
</gene>
<sequence length="138" mass="15780">MKFTELFIFSINRSISFINLPDTELTEHLGRTLKTLRNVSEGPSRRFGTDETSRKDPQDASELTKRPSRRFGTDETSRKNPQDALELTKRLGRNDPRLRYGIGPSAPIFGLGFGSVMELSALILDFRFGFFDRYNTDL</sequence>
<feature type="region of interest" description="Disordered" evidence="1">
    <location>
        <begin position="40"/>
        <end position="90"/>
    </location>
</feature>
<evidence type="ECO:0000313" key="2">
    <source>
        <dbReference type="EMBL" id="PKY60930.1"/>
    </source>
</evidence>
<accession>A0A2I1HPX5</accession>
<evidence type="ECO:0000256" key="1">
    <source>
        <dbReference type="SAM" id="MobiDB-lite"/>
    </source>
</evidence>
<dbReference type="Proteomes" id="UP000234323">
    <property type="component" value="Unassembled WGS sequence"/>
</dbReference>
<proteinExistence type="predicted"/>